<evidence type="ECO:0000313" key="3">
    <source>
        <dbReference type="Proteomes" id="UP001529510"/>
    </source>
</evidence>
<feature type="chain" id="PRO_5044789316" description="Fibronectin type-III domain-containing protein" evidence="1">
    <location>
        <begin position="21"/>
        <end position="74"/>
    </location>
</feature>
<sequence>MFLSICCTVQVFSLLYFTSASSPHTAPDGLLPPRLAAATPTSLQVAWAAPARHNAPGPLRYRLQMRTSASPQVH</sequence>
<dbReference type="InterPro" id="IPR036116">
    <property type="entry name" value="FN3_sf"/>
</dbReference>
<evidence type="ECO:0000256" key="1">
    <source>
        <dbReference type="SAM" id="SignalP"/>
    </source>
</evidence>
<dbReference type="AlphaFoldDB" id="A0ABD0P7X5"/>
<protein>
    <recommendedName>
        <fullName evidence="4">Fibronectin type-III domain-containing protein</fullName>
    </recommendedName>
</protein>
<dbReference type="Proteomes" id="UP001529510">
    <property type="component" value="Unassembled WGS sequence"/>
</dbReference>
<feature type="signal peptide" evidence="1">
    <location>
        <begin position="1"/>
        <end position="20"/>
    </location>
</feature>
<name>A0ABD0P7X5_CIRMR</name>
<reference evidence="2 3" key="1">
    <citation type="submission" date="2024-05" db="EMBL/GenBank/DDBJ databases">
        <title>Genome sequencing and assembly of Indian major carp, Cirrhinus mrigala (Hamilton, 1822).</title>
        <authorList>
            <person name="Mohindra V."/>
            <person name="Chowdhury L.M."/>
            <person name="Lal K."/>
            <person name="Jena J.K."/>
        </authorList>
    </citation>
    <scope>NUCLEOTIDE SEQUENCE [LARGE SCALE GENOMIC DNA]</scope>
    <source>
        <strain evidence="2">CM1030</strain>
        <tissue evidence="2">Blood</tissue>
    </source>
</reference>
<feature type="non-terminal residue" evidence="2">
    <location>
        <position position="74"/>
    </location>
</feature>
<accession>A0ABD0P7X5</accession>
<organism evidence="2 3">
    <name type="scientific">Cirrhinus mrigala</name>
    <name type="common">Mrigala</name>
    <dbReference type="NCBI Taxonomy" id="683832"/>
    <lineage>
        <taxon>Eukaryota</taxon>
        <taxon>Metazoa</taxon>
        <taxon>Chordata</taxon>
        <taxon>Craniata</taxon>
        <taxon>Vertebrata</taxon>
        <taxon>Euteleostomi</taxon>
        <taxon>Actinopterygii</taxon>
        <taxon>Neopterygii</taxon>
        <taxon>Teleostei</taxon>
        <taxon>Ostariophysi</taxon>
        <taxon>Cypriniformes</taxon>
        <taxon>Cyprinidae</taxon>
        <taxon>Labeoninae</taxon>
        <taxon>Labeonini</taxon>
        <taxon>Cirrhinus</taxon>
    </lineage>
</organism>
<keyword evidence="1" id="KW-0732">Signal</keyword>
<comment type="caution">
    <text evidence="2">The sequence shown here is derived from an EMBL/GenBank/DDBJ whole genome shotgun (WGS) entry which is preliminary data.</text>
</comment>
<proteinExistence type="predicted"/>
<evidence type="ECO:0008006" key="4">
    <source>
        <dbReference type="Google" id="ProtNLM"/>
    </source>
</evidence>
<dbReference type="InterPro" id="IPR013783">
    <property type="entry name" value="Ig-like_fold"/>
</dbReference>
<dbReference type="Gene3D" id="2.60.40.10">
    <property type="entry name" value="Immunoglobulins"/>
    <property type="match status" value="1"/>
</dbReference>
<gene>
    <name evidence="2" type="ORF">M9458_034779</name>
</gene>
<keyword evidence="3" id="KW-1185">Reference proteome</keyword>
<dbReference type="SUPFAM" id="SSF49265">
    <property type="entry name" value="Fibronectin type III"/>
    <property type="match status" value="1"/>
</dbReference>
<dbReference type="EMBL" id="JAMKFB020000017">
    <property type="protein sequence ID" value="KAL0170183.1"/>
    <property type="molecule type" value="Genomic_DNA"/>
</dbReference>
<evidence type="ECO:0000313" key="2">
    <source>
        <dbReference type="EMBL" id="KAL0170183.1"/>
    </source>
</evidence>